<sequence>MRVATYNVRVDTDYDQDWQWRFRQDKVCSLIAFHDWDLVAIQEVRPNQVRDLTQLDAYSVLAQERDGDGTGEGLALLIKKAKYHISDHGAFWLSETPEQPSIHPDAAYRRVCVWAIVQERATAKASLVVDVHLDNESEVARYSGMKVVLQQLAQQIAAYPTIILGDFNAEPEERVHGLLAENFTNAKALADIPHYGPVGTFQNFQYSLPWSQLEKIDYIYTKGYEIKATGVLTDSFDNKYASDHFPLEARLVN</sequence>
<dbReference type="PANTHER" id="PTHR12121:SF36">
    <property type="entry name" value="ENDONUCLEASE_EXONUCLEASE_PHOSPHATASE DOMAIN-CONTAINING PROTEIN"/>
    <property type="match status" value="1"/>
</dbReference>
<evidence type="ECO:0000259" key="1">
    <source>
        <dbReference type="Pfam" id="PF03372"/>
    </source>
</evidence>
<comment type="caution">
    <text evidence="2">The sequence shown here is derived from an EMBL/GenBank/DDBJ whole genome shotgun (WGS) entry which is preliminary data.</text>
</comment>
<keyword evidence="3" id="KW-1185">Reference proteome</keyword>
<dbReference type="InterPro" id="IPR005135">
    <property type="entry name" value="Endo/exonuclease/phosphatase"/>
</dbReference>
<dbReference type="EMBL" id="JBHSSM010000014">
    <property type="protein sequence ID" value="MFC6314700.1"/>
    <property type="molecule type" value="Genomic_DNA"/>
</dbReference>
<keyword evidence="2" id="KW-0255">Endonuclease</keyword>
<dbReference type="GO" id="GO:0016757">
    <property type="term" value="F:glycosyltransferase activity"/>
    <property type="evidence" value="ECO:0007669"/>
    <property type="project" value="UniProtKB-KW"/>
</dbReference>
<dbReference type="Gene3D" id="3.60.10.10">
    <property type="entry name" value="Endonuclease/exonuclease/phosphatase"/>
    <property type="match status" value="1"/>
</dbReference>
<gene>
    <name evidence="2" type="ORF">ACFQHW_03855</name>
</gene>
<dbReference type="PANTHER" id="PTHR12121">
    <property type="entry name" value="CARBON CATABOLITE REPRESSOR PROTEIN 4"/>
    <property type="match status" value="1"/>
</dbReference>
<dbReference type="RefSeq" id="WP_125599376.1">
    <property type="nucleotide sequence ID" value="NZ_JBHSSM010000014.1"/>
</dbReference>
<reference evidence="3" key="1">
    <citation type="journal article" date="2019" name="Int. J. Syst. Evol. Microbiol.">
        <title>The Global Catalogue of Microorganisms (GCM) 10K type strain sequencing project: providing services to taxonomists for standard genome sequencing and annotation.</title>
        <authorList>
            <consortium name="The Broad Institute Genomics Platform"/>
            <consortium name="The Broad Institute Genome Sequencing Center for Infectious Disease"/>
            <person name="Wu L."/>
            <person name="Ma J."/>
        </authorList>
    </citation>
    <scope>NUCLEOTIDE SEQUENCE [LARGE SCALE GENOMIC DNA]</scope>
    <source>
        <strain evidence="3">CCM 8897</strain>
    </source>
</reference>
<evidence type="ECO:0000313" key="3">
    <source>
        <dbReference type="Proteomes" id="UP001596310"/>
    </source>
</evidence>
<evidence type="ECO:0000313" key="2">
    <source>
        <dbReference type="EMBL" id="MFC6314700.1"/>
    </source>
</evidence>
<organism evidence="2 3">
    <name type="scientific">Lapidilactobacillus achengensis</name>
    <dbReference type="NCBI Taxonomy" id="2486000"/>
    <lineage>
        <taxon>Bacteria</taxon>
        <taxon>Bacillati</taxon>
        <taxon>Bacillota</taxon>
        <taxon>Bacilli</taxon>
        <taxon>Lactobacillales</taxon>
        <taxon>Lactobacillaceae</taxon>
        <taxon>Lapidilactobacillus</taxon>
    </lineage>
</organism>
<feature type="domain" description="Endonuclease/exonuclease/phosphatase" evidence="1">
    <location>
        <begin position="4"/>
        <end position="244"/>
    </location>
</feature>
<dbReference type="InterPro" id="IPR036691">
    <property type="entry name" value="Endo/exonu/phosph_ase_sf"/>
</dbReference>
<keyword evidence="2" id="KW-0328">Glycosyltransferase</keyword>
<dbReference type="Pfam" id="PF03372">
    <property type="entry name" value="Exo_endo_phos"/>
    <property type="match status" value="1"/>
</dbReference>
<dbReference type="Proteomes" id="UP001596310">
    <property type="component" value="Unassembled WGS sequence"/>
</dbReference>
<dbReference type="InterPro" id="IPR050410">
    <property type="entry name" value="CCR4/nocturin_mRNA_transcr"/>
</dbReference>
<proteinExistence type="predicted"/>
<name>A0ABW1UNP7_9LACO</name>
<dbReference type="GO" id="GO:0004519">
    <property type="term" value="F:endonuclease activity"/>
    <property type="evidence" value="ECO:0007669"/>
    <property type="project" value="UniProtKB-KW"/>
</dbReference>
<dbReference type="SUPFAM" id="SSF56219">
    <property type="entry name" value="DNase I-like"/>
    <property type="match status" value="1"/>
</dbReference>
<keyword evidence="2" id="KW-0808">Transferase</keyword>
<protein>
    <submittedName>
        <fullName evidence="2">Endonuclease/exonuclease/phosphatase family protein</fullName>
    </submittedName>
</protein>
<keyword evidence="2" id="KW-0540">Nuclease</keyword>
<keyword evidence="2" id="KW-0378">Hydrolase</keyword>
<dbReference type="CDD" id="cd09083">
    <property type="entry name" value="EEP-1"/>
    <property type="match status" value="1"/>
</dbReference>
<accession>A0ABW1UNP7</accession>